<feature type="domain" description="Helix-hairpin-helix DNA-binding motif class 1" evidence="7">
    <location>
        <begin position="69"/>
        <end position="88"/>
    </location>
</feature>
<dbReference type="InterPro" id="IPR011114">
    <property type="entry name" value="RuvA_C"/>
</dbReference>
<accession>A0A0G1XHI9</accession>
<dbReference type="InterPro" id="IPR012340">
    <property type="entry name" value="NA-bd_OB-fold"/>
</dbReference>
<dbReference type="SMART" id="SM00278">
    <property type="entry name" value="HhH1"/>
    <property type="match status" value="2"/>
</dbReference>
<feature type="region of interest" description="Domain III" evidence="6">
    <location>
        <begin position="139"/>
        <end position="180"/>
    </location>
</feature>
<evidence type="ECO:0000256" key="4">
    <source>
        <dbReference type="ARBA" id="ARBA00023172"/>
    </source>
</evidence>
<dbReference type="SUPFAM" id="SSF50249">
    <property type="entry name" value="Nucleic acid-binding proteins"/>
    <property type="match status" value="1"/>
</dbReference>
<reference evidence="8 9" key="1">
    <citation type="journal article" date="2015" name="Nature">
        <title>rRNA introns, odd ribosomes, and small enigmatic genomes across a large radiation of phyla.</title>
        <authorList>
            <person name="Brown C.T."/>
            <person name="Hug L.A."/>
            <person name="Thomas B.C."/>
            <person name="Sharon I."/>
            <person name="Castelle C.J."/>
            <person name="Singh A."/>
            <person name="Wilkins M.J."/>
            <person name="Williams K.H."/>
            <person name="Banfield J.F."/>
        </authorList>
    </citation>
    <scope>NUCLEOTIDE SEQUENCE [LARGE SCALE GENOMIC DNA]</scope>
</reference>
<dbReference type="Pfam" id="PF07499">
    <property type="entry name" value="RuvA_C"/>
    <property type="match status" value="1"/>
</dbReference>
<evidence type="ECO:0000256" key="2">
    <source>
        <dbReference type="ARBA" id="ARBA00022763"/>
    </source>
</evidence>
<evidence type="ECO:0000313" key="8">
    <source>
        <dbReference type="EMBL" id="KKW30698.1"/>
    </source>
</evidence>
<dbReference type="Pfam" id="PF01330">
    <property type="entry name" value="RuvA_N"/>
    <property type="match status" value="1"/>
</dbReference>
<evidence type="ECO:0000256" key="1">
    <source>
        <dbReference type="ARBA" id="ARBA00022490"/>
    </source>
</evidence>
<dbReference type="SUPFAM" id="SSF46929">
    <property type="entry name" value="DNA helicase RuvA subunit, C-terminal domain"/>
    <property type="match status" value="1"/>
</dbReference>
<dbReference type="EMBL" id="LCRD01000005">
    <property type="protein sequence ID" value="KKW30698.1"/>
    <property type="molecule type" value="Genomic_DNA"/>
</dbReference>
<keyword evidence="4 6" id="KW-0233">DNA recombination</keyword>
<sequence length="180" mass="19238">MIALIEGSVALHQGDAIVVLAAGVGYRIFVARTDVEVGDVRRWFISEVIREDRHDLYGFASHEELVFFEQLIGVQGVGPKMGQKIMAAGPLSTVAARIQGGDIAFLSSISGVGKKTAQKIILELKGVLVSEGGGAMVQDEVSEALLGLGYTKQDIADIAEHITGDTSEQRLKSALKYLAR</sequence>
<keyword evidence="8" id="KW-0347">Helicase</keyword>
<dbReference type="AlphaFoldDB" id="A0A0G1XHI9"/>
<dbReference type="InterPro" id="IPR036267">
    <property type="entry name" value="RuvA_C_sf"/>
</dbReference>
<evidence type="ECO:0000313" key="9">
    <source>
        <dbReference type="Proteomes" id="UP000034846"/>
    </source>
</evidence>
<dbReference type="HAMAP" id="MF_00031">
    <property type="entry name" value="DNA_HJ_migration_RuvA"/>
    <property type="match status" value="1"/>
</dbReference>
<evidence type="ECO:0000256" key="6">
    <source>
        <dbReference type="HAMAP-Rule" id="MF_00031"/>
    </source>
</evidence>
<keyword evidence="8" id="KW-0067">ATP-binding</keyword>
<dbReference type="CDD" id="cd14332">
    <property type="entry name" value="UBA_RuvA_C"/>
    <property type="match status" value="1"/>
</dbReference>
<dbReference type="PATRIC" id="fig|1618989.3.peg.112"/>
<comment type="subcellular location">
    <subcellularLocation>
        <location evidence="6">Cytoplasm</location>
    </subcellularLocation>
</comment>
<keyword evidence="8" id="KW-0378">Hydrolase</keyword>
<organism evidence="8 9">
    <name type="scientific">Candidatus Uhrbacteria bacterium GW2011_GWD2_52_7</name>
    <dbReference type="NCBI Taxonomy" id="1618989"/>
    <lineage>
        <taxon>Bacteria</taxon>
        <taxon>Candidatus Uhriibacteriota</taxon>
    </lineage>
</organism>
<comment type="caution">
    <text evidence="8">The sequence shown here is derived from an EMBL/GenBank/DDBJ whole genome shotgun (WGS) entry which is preliminary data.</text>
</comment>
<dbReference type="GO" id="GO:0005524">
    <property type="term" value="F:ATP binding"/>
    <property type="evidence" value="ECO:0007669"/>
    <property type="project" value="InterPro"/>
</dbReference>
<keyword evidence="3 6" id="KW-0238">DNA-binding</keyword>
<comment type="function">
    <text evidence="6">The RuvA-RuvB-RuvC complex processes Holliday junction (HJ) DNA during genetic recombination and DNA repair, while the RuvA-RuvB complex plays an important role in the rescue of blocked DNA replication forks via replication fork reversal (RFR). RuvA specifically binds to HJ cruciform DNA, conferring on it an open structure. The RuvB hexamer acts as an ATP-dependent pump, pulling dsDNA into and through the RuvAB complex. HJ branch migration allows RuvC to scan DNA until it finds its consensus sequence, where it cleaves and resolves the cruciform DNA.</text>
</comment>
<protein>
    <recommendedName>
        <fullName evidence="6">Holliday junction branch migration complex subunit RuvA</fullName>
    </recommendedName>
</protein>
<dbReference type="InterPro" id="IPR013849">
    <property type="entry name" value="DNA_helicase_Holl-junc_RuvA_I"/>
</dbReference>
<dbReference type="GO" id="GO:0006281">
    <property type="term" value="P:DNA repair"/>
    <property type="evidence" value="ECO:0007669"/>
    <property type="project" value="UniProtKB-UniRule"/>
</dbReference>
<dbReference type="NCBIfam" id="TIGR00084">
    <property type="entry name" value="ruvA"/>
    <property type="match status" value="1"/>
</dbReference>
<dbReference type="GO" id="GO:0009378">
    <property type="term" value="F:four-way junction helicase activity"/>
    <property type="evidence" value="ECO:0007669"/>
    <property type="project" value="InterPro"/>
</dbReference>
<comment type="domain">
    <text evidence="6">Has three domains with a flexible linker between the domains II and III and assumes an 'L' shape. Domain III is highly mobile and contacts RuvB.</text>
</comment>
<dbReference type="GO" id="GO:0006310">
    <property type="term" value="P:DNA recombination"/>
    <property type="evidence" value="ECO:0007669"/>
    <property type="project" value="UniProtKB-UniRule"/>
</dbReference>
<dbReference type="Pfam" id="PF14520">
    <property type="entry name" value="HHH_5"/>
    <property type="match status" value="1"/>
</dbReference>
<evidence type="ECO:0000256" key="3">
    <source>
        <dbReference type="ARBA" id="ARBA00023125"/>
    </source>
</evidence>
<dbReference type="GO" id="GO:0009379">
    <property type="term" value="C:Holliday junction helicase complex"/>
    <property type="evidence" value="ECO:0007669"/>
    <property type="project" value="InterPro"/>
</dbReference>
<dbReference type="GO" id="GO:0000400">
    <property type="term" value="F:four-way junction DNA binding"/>
    <property type="evidence" value="ECO:0007669"/>
    <property type="project" value="UniProtKB-UniRule"/>
</dbReference>
<dbReference type="InterPro" id="IPR010994">
    <property type="entry name" value="RuvA_2-like"/>
</dbReference>
<proteinExistence type="inferred from homology"/>
<evidence type="ECO:0000256" key="5">
    <source>
        <dbReference type="ARBA" id="ARBA00023204"/>
    </source>
</evidence>
<dbReference type="SUPFAM" id="SSF47781">
    <property type="entry name" value="RuvA domain 2-like"/>
    <property type="match status" value="1"/>
</dbReference>
<evidence type="ECO:0000259" key="7">
    <source>
        <dbReference type="SMART" id="SM00278"/>
    </source>
</evidence>
<dbReference type="GO" id="GO:0048476">
    <property type="term" value="C:Holliday junction resolvase complex"/>
    <property type="evidence" value="ECO:0007669"/>
    <property type="project" value="UniProtKB-UniRule"/>
</dbReference>
<keyword evidence="5 6" id="KW-0234">DNA repair</keyword>
<dbReference type="Proteomes" id="UP000034846">
    <property type="component" value="Unassembled WGS sequence"/>
</dbReference>
<gene>
    <name evidence="6" type="primary">ruvA</name>
    <name evidence="8" type="ORF">UY72_C0005G0014</name>
</gene>
<comment type="subunit">
    <text evidence="6">Homotetramer. Forms an RuvA(8)-RuvB(12)-Holliday junction (HJ) complex. HJ DNA is sandwiched between 2 RuvA tetramers; dsDNA enters through RuvA and exits via RuvB. An RuvB hexamer assembles on each DNA strand where it exits the tetramer. Each RuvB hexamer is contacted by two RuvA subunits (via domain III) on 2 adjacent RuvB subunits; this complex drives branch migration. In the full resolvosome a probable DNA-RuvA(4)-RuvB(12)-RuvC(2) complex forms which resolves the HJ.</text>
</comment>
<keyword evidence="8" id="KW-0547">Nucleotide-binding</keyword>
<comment type="caution">
    <text evidence="6">Lacks conserved residue(s) required for the propagation of feature annotation.</text>
</comment>
<name>A0A0G1XHI9_9BACT</name>
<dbReference type="GO" id="GO:0005737">
    <property type="term" value="C:cytoplasm"/>
    <property type="evidence" value="ECO:0007669"/>
    <property type="project" value="UniProtKB-SubCell"/>
</dbReference>
<dbReference type="Gene3D" id="1.10.150.20">
    <property type="entry name" value="5' to 3' exonuclease, C-terminal subdomain"/>
    <property type="match status" value="1"/>
</dbReference>
<dbReference type="InterPro" id="IPR003583">
    <property type="entry name" value="Hlx-hairpin-Hlx_DNA-bd_motif"/>
</dbReference>
<dbReference type="InterPro" id="IPR000085">
    <property type="entry name" value="RuvA"/>
</dbReference>
<dbReference type="Gene3D" id="2.40.50.140">
    <property type="entry name" value="Nucleic acid-binding proteins"/>
    <property type="match status" value="1"/>
</dbReference>
<keyword evidence="1 6" id="KW-0963">Cytoplasm</keyword>
<comment type="similarity">
    <text evidence="6">Belongs to the RuvA family.</text>
</comment>
<feature type="domain" description="Helix-hairpin-helix DNA-binding motif class 1" evidence="7">
    <location>
        <begin position="104"/>
        <end position="123"/>
    </location>
</feature>
<keyword evidence="2 6" id="KW-0227">DNA damage</keyword>